<dbReference type="Gene3D" id="3.30.70.330">
    <property type="match status" value="1"/>
</dbReference>
<accession>A0A3P9JZU6</accession>
<dbReference type="PANTHER" id="PTHR18806:SF4">
    <property type="entry name" value="RNA-BINDING PROTEIN 25"/>
    <property type="match status" value="1"/>
</dbReference>
<dbReference type="InterPro" id="IPR012677">
    <property type="entry name" value="Nucleotide-bd_a/b_plait_sf"/>
</dbReference>
<dbReference type="InterPro" id="IPR052768">
    <property type="entry name" value="RBM25"/>
</dbReference>
<dbReference type="AlphaFoldDB" id="A0A3P9JZU6"/>
<dbReference type="Proteomes" id="UP000265180">
    <property type="component" value="Chromosome 22"/>
</dbReference>
<dbReference type="InterPro" id="IPR034268">
    <property type="entry name" value="RBM25_RRM"/>
</dbReference>
<dbReference type="SUPFAM" id="SSF54928">
    <property type="entry name" value="RNA-binding domain, RBD"/>
    <property type="match status" value="1"/>
</dbReference>
<evidence type="ECO:0000313" key="4">
    <source>
        <dbReference type="Ensembl" id="ENSORLP00020001764.1"/>
    </source>
</evidence>
<reference evidence="4" key="3">
    <citation type="submission" date="2025-08" db="UniProtKB">
        <authorList>
            <consortium name="Ensembl"/>
        </authorList>
    </citation>
    <scope>IDENTIFICATION</scope>
    <source>
        <strain evidence="4">HNI</strain>
    </source>
</reference>
<feature type="region of interest" description="Disordered" evidence="2">
    <location>
        <begin position="1"/>
        <end position="29"/>
    </location>
</feature>
<dbReference type="Ensembl" id="ENSORLT00020012477.1">
    <property type="protein sequence ID" value="ENSORLP00020001764.1"/>
    <property type="gene ID" value="ENSORLG00020002472.1"/>
</dbReference>
<reference key="1">
    <citation type="journal article" date="2007" name="Nature">
        <title>The medaka draft genome and insights into vertebrate genome evolution.</title>
        <authorList>
            <person name="Kasahara M."/>
            <person name="Naruse K."/>
            <person name="Sasaki S."/>
            <person name="Nakatani Y."/>
            <person name="Qu W."/>
            <person name="Ahsan B."/>
            <person name="Yamada T."/>
            <person name="Nagayasu Y."/>
            <person name="Doi K."/>
            <person name="Kasai Y."/>
            <person name="Jindo T."/>
            <person name="Kobayashi D."/>
            <person name="Shimada A."/>
            <person name="Toyoda A."/>
            <person name="Kuroki Y."/>
            <person name="Fujiyama A."/>
            <person name="Sasaki T."/>
            <person name="Shimizu A."/>
            <person name="Asakawa S."/>
            <person name="Shimizu N."/>
            <person name="Hashimoto S."/>
            <person name="Yang J."/>
            <person name="Lee Y."/>
            <person name="Matsushima K."/>
            <person name="Sugano S."/>
            <person name="Sakaizumi M."/>
            <person name="Narita T."/>
            <person name="Ohishi K."/>
            <person name="Haga S."/>
            <person name="Ohta F."/>
            <person name="Nomoto H."/>
            <person name="Nogata K."/>
            <person name="Morishita T."/>
            <person name="Endo T."/>
            <person name="Shin-I T."/>
            <person name="Takeda H."/>
            <person name="Morishita S."/>
            <person name="Kohara Y."/>
        </authorList>
    </citation>
    <scope>NUCLEOTIDE SEQUENCE [LARGE SCALE GENOMIC DNA]</scope>
    <source>
        <strain>Hd-rR</strain>
    </source>
</reference>
<protein>
    <recommendedName>
        <fullName evidence="3">RRM domain-containing protein</fullName>
    </recommendedName>
</protein>
<keyword evidence="1" id="KW-0694">RNA-binding</keyword>
<evidence type="ECO:0000313" key="5">
    <source>
        <dbReference type="Proteomes" id="UP000265180"/>
    </source>
</evidence>
<dbReference type="InterPro" id="IPR000504">
    <property type="entry name" value="RRM_dom"/>
</dbReference>
<feature type="compositionally biased region" description="Polar residues" evidence="2">
    <location>
        <begin position="223"/>
        <end position="235"/>
    </location>
</feature>
<dbReference type="InterPro" id="IPR035979">
    <property type="entry name" value="RBD_domain_sf"/>
</dbReference>
<evidence type="ECO:0000259" key="3">
    <source>
        <dbReference type="PROSITE" id="PS50102"/>
    </source>
</evidence>
<dbReference type="PANTHER" id="PTHR18806">
    <property type="entry name" value="RBM25 PROTEIN"/>
    <property type="match status" value="1"/>
</dbReference>
<proteinExistence type="predicted"/>
<evidence type="ECO:0000256" key="1">
    <source>
        <dbReference type="PROSITE-ProRule" id="PRU00176"/>
    </source>
</evidence>
<feature type="region of interest" description="Disordered" evidence="2">
    <location>
        <begin position="221"/>
        <end position="372"/>
    </location>
</feature>
<reference evidence="4" key="4">
    <citation type="submission" date="2025-09" db="UniProtKB">
        <authorList>
            <consortium name="Ensembl"/>
        </authorList>
    </citation>
    <scope>IDENTIFICATION</scope>
    <source>
        <strain evidence="4">HNI</strain>
    </source>
</reference>
<name>A0A3P9JZU6_ORYLA</name>
<feature type="region of interest" description="Disordered" evidence="2">
    <location>
        <begin position="174"/>
        <end position="202"/>
    </location>
</feature>
<feature type="compositionally biased region" description="Basic and acidic residues" evidence="2">
    <location>
        <begin position="257"/>
        <end position="368"/>
    </location>
</feature>
<dbReference type="SMART" id="SM00360">
    <property type="entry name" value="RRM"/>
    <property type="match status" value="1"/>
</dbReference>
<feature type="compositionally biased region" description="Acidic residues" evidence="2">
    <location>
        <begin position="246"/>
        <end position="256"/>
    </location>
</feature>
<dbReference type="CDD" id="cd12446">
    <property type="entry name" value="RRM_RBM25"/>
    <property type="match status" value="1"/>
</dbReference>
<feature type="compositionally biased region" description="Pro residues" evidence="2">
    <location>
        <begin position="16"/>
        <end position="29"/>
    </location>
</feature>
<sequence length="442" mass="51703">MSYPPPMNRPQVGLPQLPPGIPPPQYGGFAPPVPPGTPMIPVHMGVVAPAPTVLVPTAVTITQKPIAAKKEHGMGRAKDADDGAGPTTTVFVGNISEKASDMLVRQLLAKCGIVLSWKRVQGASGKLQAFGFCEYKEPESTLRALRLLHELLLGDKKLLVKVDAKTKAQLEEWKAKRRSANGETGDGLKKPDEDEEEVLDEETLRRDQVANGAIEVLLKEYSSELNAPSQDADSQPRNKKRKEKKEEEDINAMEMEDDKRDLISREISKFRDTHKKLEEEKGKKEKERQELEKERRERDKERERERERRDREKEKERERERDKERERERERDRERERTKERERDRSRDVSEARSRSRERTREERKRERDEDEEDVYERRRLERRLRDKEAAYQEVCFIHGPFMTAVLNPQVVERYRLVGQRMKKKNIHFLRFLFYVSEGSLF</sequence>
<evidence type="ECO:0000256" key="2">
    <source>
        <dbReference type="SAM" id="MobiDB-lite"/>
    </source>
</evidence>
<organism evidence="4 5">
    <name type="scientific">Oryzias latipes</name>
    <name type="common">Japanese rice fish</name>
    <name type="synonym">Japanese killifish</name>
    <dbReference type="NCBI Taxonomy" id="8090"/>
    <lineage>
        <taxon>Eukaryota</taxon>
        <taxon>Metazoa</taxon>
        <taxon>Chordata</taxon>
        <taxon>Craniata</taxon>
        <taxon>Vertebrata</taxon>
        <taxon>Euteleostomi</taxon>
        <taxon>Actinopterygii</taxon>
        <taxon>Neopterygii</taxon>
        <taxon>Teleostei</taxon>
        <taxon>Neoteleostei</taxon>
        <taxon>Acanthomorphata</taxon>
        <taxon>Ovalentaria</taxon>
        <taxon>Atherinomorphae</taxon>
        <taxon>Beloniformes</taxon>
        <taxon>Adrianichthyidae</taxon>
        <taxon>Oryziinae</taxon>
        <taxon>Oryzias</taxon>
    </lineage>
</organism>
<dbReference type="GO" id="GO:0003723">
    <property type="term" value="F:RNA binding"/>
    <property type="evidence" value="ECO:0007669"/>
    <property type="project" value="UniProtKB-UniRule"/>
</dbReference>
<reference evidence="4 5" key="2">
    <citation type="submission" date="2017-04" db="EMBL/GenBank/DDBJ databases">
        <title>CpG methylation of centromeres and impact of large insertions on vertebrate speciation.</title>
        <authorList>
            <person name="Ichikawa K."/>
            <person name="Yoshimura J."/>
            <person name="Morishita S."/>
        </authorList>
    </citation>
    <scope>NUCLEOTIDE SEQUENCE</scope>
    <source>
        <strain evidence="4 5">HNI</strain>
    </source>
</reference>
<dbReference type="Pfam" id="PF00076">
    <property type="entry name" value="RRM_1"/>
    <property type="match status" value="1"/>
</dbReference>
<feature type="domain" description="RRM" evidence="3">
    <location>
        <begin position="88"/>
        <end position="165"/>
    </location>
</feature>
<dbReference type="PROSITE" id="PS50102">
    <property type="entry name" value="RRM"/>
    <property type="match status" value="1"/>
</dbReference>